<keyword evidence="9" id="KW-0804">Transcription</keyword>
<dbReference type="FunFam" id="3.30.160.60:FF:000446">
    <property type="entry name" value="Zinc finger protein"/>
    <property type="match status" value="1"/>
</dbReference>
<feature type="region of interest" description="Disordered" evidence="12">
    <location>
        <begin position="210"/>
        <end position="244"/>
    </location>
</feature>
<dbReference type="GO" id="GO:0003700">
    <property type="term" value="F:DNA-binding transcription factor activity"/>
    <property type="evidence" value="ECO:0007669"/>
    <property type="project" value="TreeGrafter"/>
</dbReference>
<feature type="compositionally biased region" description="Polar residues" evidence="12">
    <location>
        <begin position="526"/>
        <end position="535"/>
    </location>
</feature>
<keyword evidence="7" id="KW-0805">Transcription regulation</keyword>
<dbReference type="PANTHER" id="PTHR24404:SF112">
    <property type="entry name" value="ZINC FINGER PROTEIN 575"/>
    <property type="match status" value="1"/>
</dbReference>
<evidence type="ECO:0000313" key="15">
    <source>
        <dbReference type="EMBL" id="CAL1608254.1"/>
    </source>
</evidence>
<feature type="compositionally biased region" description="Basic and acidic residues" evidence="12">
    <location>
        <begin position="210"/>
        <end position="234"/>
    </location>
</feature>
<evidence type="ECO:0000256" key="3">
    <source>
        <dbReference type="ARBA" id="ARBA00022723"/>
    </source>
</evidence>
<dbReference type="GO" id="GO:0006357">
    <property type="term" value="P:regulation of transcription by RNA polymerase II"/>
    <property type="evidence" value="ECO:0007669"/>
    <property type="project" value="TreeGrafter"/>
</dbReference>
<dbReference type="GO" id="GO:0008270">
    <property type="term" value="F:zinc ion binding"/>
    <property type="evidence" value="ECO:0007669"/>
    <property type="project" value="UniProtKB-KW"/>
</dbReference>
<reference evidence="15 16" key="1">
    <citation type="submission" date="2024-04" db="EMBL/GenBank/DDBJ databases">
        <authorList>
            <person name="Waldvogel A.-M."/>
            <person name="Schoenle A."/>
        </authorList>
    </citation>
    <scope>NUCLEOTIDE SEQUENCE [LARGE SCALE GENOMIC DNA]</scope>
</reference>
<keyword evidence="6" id="KW-0862">Zinc</keyword>
<sequence>MALPLSHLRLLAPPLRLLLGAMWRVAKLQIHEHYGLLEEFIAAVTESVPDILSVKEKTVLLLALRTKIFLFDPDPSHLDRRNASVTDSEWDKSMSSLKEAVSQGLDPEQLREVFGCEFDAALESLLSHFLSRLQQLLPVPDFTKISELVEDDWLHECLQEVKSPQLQELLTNHSPVYSPTCPEGPKSEVVLKSAWQQLLSLQQVNEESEVSSKKLDVQQTSPKHDQLKLAHEKSSVPNAVPSTPSPTTVVTLLNQNVGYPLVLKQTPYFIVPSSTTTSPSASVATSKTSALSMTSKTTSPTIVTSKSTSVSLATSRTTSAAMVTGQSGPVSSMANQSGSVSITSNRSALMTILTKQTTPKQPVRGNVPPSVTSPNNQKPASCETETLSNPRTLQSPPSSPGRSEASSPVAAQSEADSSAVAAQSEAKSSEGPQDSLSQRPQRLAQKCPQCGKCFFYRNQVMKHLESNRACSSVSRAIRTLHCFQCPAAFQTKAELRTHSLTHRPQTPILGKSKSRSGTAKGAKNYLKSSTMDQQSSSKQAAEGGLSFCCSLCDKRFRNQSLLLNHLDNQHVLKGEEPRFDCIHCDQTFTGSTLLRIHQRSHTPRPFVCEVCGKGFPSESALANHSKRHEAKSCLCHTCGRGFSNRASLRSHVRTHTGELPYTCTICGQSFRFSAGLRMHERRRHLGHKPYTCTVCGKAFSGGGDLQAHTRIHTGEKPYSCRDCGRRFAVSSQLVTHRRTHTGEKPYACAQCGKKYSRSQQLKNHLQLHANARPYACPHCPKTYTCNPHLNRHLRSHQV</sequence>
<evidence type="ECO:0000256" key="5">
    <source>
        <dbReference type="ARBA" id="ARBA00022771"/>
    </source>
</evidence>
<dbReference type="Pfam" id="PF12874">
    <property type="entry name" value="zf-met"/>
    <property type="match status" value="1"/>
</dbReference>
<dbReference type="PANTHER" id="PTHR24404">
    <property type="entry name" value="ZINC FINGER PROTEIN"/>
    <property type="match status" value="1"/>
</dbReference>
<feature type="domain" description="C2H2-type" evidence="14">
    <location>
        <begin position="606"/>
        <end position="633"/>
    </location>
</feature>
<evidence type="ECO:0000256" key="6">
    <source>
        <dbReference type="ARBA" id="ARBA00022833"/>
    </source>
</evidence>
<dbReference type="Proteomes" id="UP001497482">
    <property type="component" value="Chromosome 6"/>
</dbReference>
<feature type="domain" description="C2H2-type" evidence="14">
    <location>
        <begin position="579"/>
        <end position="602"/>
    </location>
</feature>
<feature type="region of interest" description="Disordered" evidence="12">
    <location>
        <begin position="504"/>
        <end position="535"/>
    </location>
</feature>
<feature type="compositionally biased region" description="Low complexity" evidence="12">
    <location>
        <begin position="235"/>
        <end position="244"/>
    </location>
</feature>
<dbReference type="Pfam" id="PF13912">
    <property type="entry name" value="zf-C2H2_6"/>
    <property type="match status" value="1"/>
</dbReference>
<dbReference type="Gene3D" id="3.30.160.60">
    <property type="entry name" value="Classic Zinc Finger"/>
    <property type="match status" value="9"/>
</dbReference>
<dbReference type="InterPro" id="IPR013087">
    <property type="entry name" value="Znf_C2H2_type"/>
</dbReference>
<dbReference type="FunFam" id="3.30.160.60:FF:000180">
    <property type="entry name" value="Zinc finger protein 689"/>
    <property type="match status" value="1"/>
</dbReference>
<keyword evidence="5 11" id="KW-0863">Zinc-finger</keyword>
<evidence type="ECO:0000256" key="8">
    <source>
        <dbReference type="ARBA" id="ARBA00023125"/>
    </source>
</evidence>
<evidence type="ECO:0000256" key="11">
    <source>
        <dbReference type="PROSITE-ProRule" id="PRU00042"/>
    </source>
</evidence>
<feature type="compositionally biased region" description="Polar residues" evidence="12">
    <location>
        <begin position="430"/>
        <end position="440"/>
    </location>
</feature>
<feature type="domain" description="C2H2-type" evidence="14">
    <location>
        <begin position="690"/>
        <end position="717"/>
    </location>
</feature>
<gene>
    <name evidence="15" type="ORF">KC01_LOCUS35218</name>
</gene>
<evidence type="ECO:0000256" key="12">
    <source>
        <dbReference type="SAM" id="MobiDB-lite"/>
    </source>
</evidence>
<keyword evidence="4" id="KW-0677">Repeat</keyword>
<keyword evidence="16" id="KW-1185">Reference proteome</keyword>
<name>A0AAV2M4N2_KNICA</name>
<feature type="domain" description="C2H2-type" evidence="14">
    <location>
        <begin position="774"/>
        <end position="798"/>
    </location>
</feature>
<dbReference type="GO" id="GO:0000978">
    <property type="term" value="F:RNA polymerase II cis-regulatory region sequence-specific DNA binding"/>
    <property type="evidence" value="ECO:0007669"/>
    <property type="project" value="TreeGrafter"/>
</dbReference>
<dbReference type="FunFam" id="3.30.160.60:FF:000100">
    <property type="entry name" value="Zinc finger 45-like"/>
    <property type="match status" value="2"/>
</dbReference>
<feature type="domain" description="C2H2-type" evidence="14">
    <location>
        <begin position="661"/>
        <end position="689"/>
    </location>
</feature>
<dbReference type="Pfam" id="PF14973">
    <property type="entry name" value="TINF2_N"/>
    <property type="match status" value="2"/>
</dbReference>
<keyword evidence="13" id="KW-0732">Signal</keyword>
<keyword evidence="10" id="KW-0539">Nucleus</keyword>
<feature type="domain" description="C2H2-type" evidence="14">
    <location>
        <begin position="480"/>
        <end position="507"/>
    </location>
</feature>
<evidence type="ECO:0000256" key="10">
    <source>
        <dbReference type="ARBA" id="ARBA00023242"/>
    </source>
</evidence>
<evidence type="ECO:0000256" key="1">
    <source>
        <dbReference type="ARBA" id="ARBA00003767"/>
    </source>
</evidence>
<dbReference type="FunFam" id="3.30.160.60:FF:001498">
    <property type="entry name" value="Zinc finger protein 404"/>
    <property type="match status" value="1"/>
</dbReference>
<dbReference type="AlphaFoldDB" id="A0AAV2M4N2"/>
<feature type="domain" description="C2H2-type" evidence="14">
    <location>
        <begin position="547"/>
        <end position="577"/>
    </location>
</feature>
<evidence type="ECO:0000256" key="4">
    <source>
        <dbReference type="ARBA" id="ARBA00022737"/>
    </source>
</evidence>
<protein>
    <recommendedName>
        <fullName evidence="14">C2H2-type domain-containing protein</fullName>
    </recommendedName>
</protein>
<feature type="compositionally biased region" description="Polar residues" evidence="12">
    <location>
        <begin position="369"/>
        <end position="416"/>
    </location>
</feature>
<dbReference type="InterPro" id="IPR029400">
    <property type="entry name" value="TINF2_N"/>
</dbReference>
<dbReference type="Pfam" id="PF00096">
    <property type="entry name" value="zf-C2H2"/>
    <property type="match status" value="5"/>
</dbReference>
<dbReference type="SMART" id="SM00355">
    <property type="entry name" value="ZnF_C2H2"/>
    <property type="match status" value="11"/>
</dbReference>
<feature type="domain" description="C2H2-type" evidence="14">
    <location>
        <begin position="718"/>
        <end position="745"/>
    </location>
</feature>
<comment type="function">
    <text evidence="1">May be involved in transcriptional regulation.</text>
</comment>
<feature type="domain" description="C2H2-type" evidence="14">
    <location>
        <begin position="633"/>
        <end position="660"/>
    </location>
</feature>
<evidence type="ECO:0000313" key="16">
    <source>
        <dbReference type="Proteomes" id="UP001497482"/>
    </source>
</evidence>
<feature type="domain" description="C2H2-type" evidence="14">
    <location>
        <begin position="746"/>
        <end position="773"/>
    </location>
</feature>
<dbReference type="SUPFAM" id="SSF57667">
    <property type="entry name" value="beta-beta-alpha zinc fingers"/>
    <property type="match status" value="5"/>
</dbReference>
<dbReference type="EMBL" id="OZ035828">
    <property type="protein sequence ID" value="CAL1608254.1"/>
    <property type="molecule type" value="Genomic_DNA"/>
</dbReference>
<comment type="subcellular location">
    <subcellularLocation>
        <location evidence="2">Nucleus</location>
    </subcellularLocation>
</comment>
<evidence type="ECO:0000256" key="7">
    <source>
        <dbReference type="ARBA" id="ARBA00023015"/>
    </source>
</evidence>
<feature type="signal peptide" evidence="13">
    <location>
        <begin position="1"/>
        <end position="20"/>
    </location>
</feature>
<dbReference type="PROSITE" id="PS00028">
    <property type="entry name" value="ZINC_FINGER_C2H2_1"/>
    <property type="match status" value="9"/>
</dbReference>
<proteinExistence type="predicted"/>
<keyword evidence="8" id="KW-0238">DNA-binding</keyword>
<feature type="region of interest" description="Disordered" evidence="12">
    <location>
        <begin position="354"/>
        <end position="440"/>
    </location>
</feature>
<dbReference type="InterPro" id="IPR050589">
    <property type="entry name" value="Ikaros_C2H2-ZF"/>
</dbReference>
<evidence type="ECO:0000256" key="2">
    <source>
        <dbReference type="ARBA" id="ARBA00004123"/>
    </source>
</evidence>
<evidence type="ECO:0000256" key="13">
    <source>
        <dbReference type="SAM" id="SignalP"/>
    </source>
</evidence>
<organism evidence="15 16">
    <name type="scientific">Knipowitschia caucasica</name>
    <name type="common">Caucasian dwarf goby</name>
    <name type="synonym">Pomatoschistus caucasicus</name>
    <dbReference type="NCBI Taxonomy" id="637954"/>
    <lineage>
        <taxon>Eukaryota</taxon>
        <taxon>Metazoa</taxon>
        <taxon>Chordata</taxon>
        <taxon>Craniata</taxon>
        <taxon>Vertebrata</taxon>
        <taxon>Euteleostomi</taxon>
        <taxon>Actinopterygii</taxon>
        <taxon>Neopterygii</taxon>
        <taxon>Teleostei</taxon>
        <taxon>Neoteleostei</taxon>
        <taxon>Acanthomorphata</taxon>
        <taxon>Gobiaria</taxon>
        <taxon>Gobiiformes</taxon>
        <taxon>Gobioidei</taxon>
        <taxon>Gobiidae</taxon>
        <taxon>Gobiinae</taxon>
        <taxon>Knipowitschia</taxon>
    </lineage>
</organism>
<accession>A0AAV2M4N2</accession>
<dbReference type="PROSITE" id="PS50157">
    <property type="entry name" value="ZINC_FINGER_C2H2_2"/>
    <property type="match status" value="10"/>
</dbReference>
<evidence type="ECO:0000256" key="9">
    <source>
        <dbReference type="ARBA" id="ARBA00023163"/>
    </source>
</evidence>
<feature type="region of interest" description="Disordered" evidence="12">
    <location>
        <begin position="323"/>
        <end position="342"/>
    </location>
</feature>
<keyword evidence="3" id="KW-0479">Metal-binding</keyword>
<dbReference type="GO" id="GO:0005634">
    <property type="term" value="C:nucleus"/>
    <property type="evidence" value="ECO:0007669"/>
    <property type="project" value="UniProtKB-SubCell"/>
</dbReference>
<feature type="chain" id="PRO_5043449771" description="C2H2-type domain-containing protein" evidence="13">
    <location>
        <begin position="21"/>
        <end position="798"/>
    </location>
</feature>
<dbReference type="FunFam" id="3.30.160.60:FF:000097">
    <property type="entry name" value="Zinc finger protein"/>
    <property type="match status" value="1"/>
</dbReference>
<dbReference type="InterPro" id="IPR036236">
    <property type="entry name" value="Znf_C2H2_sf"/>
</dbReference>
<evidence type="ECO:0000259" key="14">
    <source>
        <dbReference type="PROSITE" id="PS50157"/>
    </source>
</evidence>